<evidence type="ECO:0000313" key="3">
    <source>
        <dbReference type="Proteomes" id="UP001444661"/>
    </source>
</evidence>
<reference evidence="2 3" key="1">
    <citation type="submission" date="2023-01" db="EMBL/GenBank/DDBJ databases">
        <title>Analysis of 21 Apiospora genomes using comparative genomics revels a genus with tremendous synthesis potential of carbohydrate active enzymes and secondary metabolites.</title>
        <authorList>
            <person name="Sorensen T."/>
        </authorList>
    </citation>
    <scope>NUCLEOTIDE SEQUENCE [LARGE SCALE GENOMIC DNA]</scope>
    <source>
        <strain evidence="2 3">CBS 33761</strain>
    </source>
</reference>
<evidence type="ECO:0000313" key="2">
    <source>
        <dbReference type="EMBL" id="KAK8044260.1"/>
    </source>
</evidence>
<dbReference type="EMBL" id="JAQQWK010000003">
    <property type="protein sequence ID" value="KAK8044260.1"/>
    <property type="molecule type" value="Genomic_DNA"/>
</dbReference>
<sequence length="105" mass="11357">MTLGRSLPRQYGSLRLPVSANSRHAVHPVFLSNFNGRRAPGDALEMDDDDDADDVGGVFFSSESSSSSPLSSSTVSAIIISRRCSAATSSKRRCRYCCHTMLSQL</sequence>
<keyword evidence="3" id="KW-1185">Reference proteome</keyword>
<organism evidence="2 3">
    <name type="scientific">Apiospora rasikravindrae</name>
    <dbReference type="NCBI Taxonomy" id="990691"/>
    <lineage>
        <taxon>Eukaryota</taxon>
        <taxon>Fungi</taxon>
        <taxon>Dikarya</taxon>
        <taxon>Ascomycota</taxon>
        <taxon>Pezizomycotina</taxon>
        <taxon>Sordariomycetes</taxon>
        <taxon>Xylariomycetidae</taxon>
        <taxon>Amphisphaeriales</taxon>
        <taxon>Apiosporaceae</taxon>
        <taxon>Apiospora</taxon>
    </lineage>
</organism>
<feature type="region of interest" description="Disordered" evidence="1">
    <location>
        <begin position="41"/>
        <end position="71"/>
    </location>
</feature>
<dbReference type="Proteomes" id="UP001444661">
    <property type="component" value="Unassembled WGS sequence"/>
</dbReference>
<proteinExistence type="predicted"/>
<name>A0ABR1TCC6_9PEZI</name>
<evidence type="ECO:0000256" key="1">
    <source>
        <dbReference type="SAM" id="MobiDB-lite"/>
    </source>
</evidence>
<feature type="compositionally biased region" description="Low complexity" evidence="1">
    <location>
        <begin position="61"/>
        <end position="71"/>
    </location>
</feature>
<protein>
    <submittedName>
        <fullName evidence="2">Uncharacterized protein</fullName>
    </submittedName>
</protein>
<accession>A0ABR1TCC6</accession>
<comment type="caution">
    <text evidence="2">The sequence shown here is derived from an EMBL/GenBank/DDBJ whole genome shotgun (WGS) entry which is preliminary data.</text>
</comment>
<feature type="compositionally biased region" description="Acidic residues" evidence="1">
    <location>
        <begin position="44"/>
        <end position="54"/>
    </location>
</feature>
<gene>
    <name evidence="2" type="ORF">PG993_004284</name>
</gene>